<keyword evidence="2" id="KW-0812">Transmembrane</keyword>
<gene>
    <name evidence="3" type="ORF">BDV98DRAFT_574486</name>
</gene>
<accession>A0A5C3Q8F2</accession>
<evidence type="ECO:0000313" key="3">
    <source>
        <dbReference type="EMBL" id="TFK97447.1"/>
    </source>
</evidence>
<evidence type="ECO:0000256" key="2">
    <source>
        <dbReference type="SAM" id="Phobius"/>
    </source>
</evidence>
<proteinExistence type="predicted"/>
<organism evidence="3 4">
    <name type="scientific">Pterulicium gracile</name>
    <dbReference type="NCBI Taxonomy" id="1884261"/>
    <lineage>
        <taxon>Eukaryota</taxon>
        <taxon>Fungi</taxon>
        <taxon>Dikarya</taxon>
        <taxon>Basidiomycota</taxon>
        <taxon>Agaricomycotina</taxon>
        <taxon>Agaricomycetes</taxon>
        <taxon>Agaricomycetidae</taxon>
        <taxon>Agaricales</taxon>
        <taxon>Pleurotineae</taxon>
        <taxon>Pterulaceae</taxon>
        <taxon>Pterulicium</taxon>
    </lineage>
</organism>
<keyword evidence="2" id="KW-0472">Membrane</keyword>
<feature type="transmembrane region" description="Helical" evidence="2">
    <location>
        <begin position="140"/>
        <end position="158"/>
    </location>
</feature>
<dbReference type="AlphaFoldDB" id="A0A5C3Q8F2"/>
<feature type="transmembrane region" description="Helical" evidence="2">
    <location>
        <begin position="89"/>
        <end position="109"/>
    </location>
</feature>
<sequence>MSSTKGGKLSSTLCRGSSSGRCSIVSVPPIPVSAVGLVKNPVERESEVEEESVAVESVLVVPVVVVSVILVILRLILRCGRRRCSVAAIEAEAIVVIIVAGQVFLIVTINRRKLIVATVQILVVPVVKVFMLISRGRSHVTGVVAVVWLIVITIAKAIKPL</sequence>
<feature type="region of interest" description="Disordered" evidence="1">
    <location>
        <begin position="1"/>
        <end position="21"/>
    </location>
</feature>
<dbReference type="Proteomes" id="UP000305067">
    <property type="component" value="Unassembled WGS sequence"/>
</dbReference>
<keyword evidence="4" id="KW-1185">Reference proteome</keyword>
<reference evidence="3 4" key="1">
    <citation type="journal article" date="2019" name="Nat. Ecol. Evol.">
        <title>Megaphylogeny resolves global patterns of mushroom evolution.</title>
        <authorList>
            <person name="Varga T."/>
            <person name="Krizsan K."/>
            <person name="Foldi C."/>
            <person name="Dima B."/>
            <person name="Sanchez-Garcia M."/>
            <person name="Sanchez-Ramirez S."/>
            <person name="Szollosi G.J."/>
            <person name="Szarkandi J.G."/>
            <person name="Papp V."/>
            <person name="Albert L."/>
            <person name="Andreopoulos W."/>
            <person name="Angelini C."/>
            <person name="Antonin V."/>
            <person name="Barry K.W."/>
            <person name="Bougher N.L."/>
            <person name="Buchanan P."/>
            <person name="Buyck B."/>
            <person name="Bense V."/>
            <person name="Catcheside P."/>
            <person name="Chovatia M."/>
            <person name="Cooper J."/>
            <person name="Damon W."/>
            <person name="Desjardin D."/>
            <person name="Finy P."/>
            <person name="Geml J."/>
            <person name="Haridas S."/>
            <person name="Hughes K."/>
            <person name="Justo A."/>
            <person name="Karasinski D."/>
            <person name="Kautmanova I."/>
            <person name="Kiss B."/>
            <person name="Kocsube S."/>
            <person name="Kotiranta H."/>
            <person name="LaButti K.M."/>
            <person name="Lechner B.E."/>
            <person name="Liimatainen K."/>
            <person name="Lipzen A."/>
            <person name="Lukacs Z."/>
            <person name="Mihaltcheva S."/>
            <person name="Morgado L.N."/>
            <person name="Niskanen T."/>
            <person name="Noordeloos M.E."/>
            <person name="Ohm R.A."/>
            <person name="Ortiz-Santana B."/>
            <person name="Ovrebo C."/>
            <person name="Racz N."/>
            <person name="Riley R."/>
            <person name="Savchenko A."/>
            <person name="Shiryaev A."/>
            <person name="Soop K."/>
            <person name="Spirin V."/>
            <person name="Szebenyi C."/>
            <person name="Tomsovsky M."/>
            <person name="Tulloss R.E."/>
            <person name="Uehling J."/>
            <person name="Grigoriev I.V."/>
            <person name="Vagvolgyi C."/>
            <person name="Papp T."/>
            <person name="Martin F.M."/>
            <person name="Miettinen O."/>
            <person name="Hibbett D.S."/>
            <person name="Nagy L.G."/>
        </authorList>
    </citation>
    <scope>NUCLEOTIDE SEQUENCE [LARGE SCALE GENOMIC DNA]</scope>
    <source>
        <strain evidence="3 4">CBS 309.79</strain>
    </source>
</reference>
<name>A0A5C3Q8F2_9AGAR</name>
<feature type="transmembrane region" description="Helical" evidence="2">
    <location>
        <begin position="58"/>
        <end position="77"/>
    </location>
</feature>
<dbReference type="EMBL" id="ML178847">
    <property type="protein sequence ID" value="TFK97447.1"/>
    <property type="molecule type" value="Genomic_DNA"/>
</dbReference>
<evidence type="ECO:0000313" key="4">
    <source>
        <dbReference type="Proteomes" id="UP000305067"/>
    </source>
</evidence>
<keyword evidence="2" id="KW-1133">Transmembrane helix</keyword>
<feature type="transmembrane region" description="Helical" evidence="2">
    <location>
        <begin position="115"/>
        <end position="133"/>
    </location>
</feature>
<evidence type="ECO:0000256" key="1">
    <source>
        <dbReference type="SAM" id="MobiDB-lite"/>
    </source>
</evidence>
<protein>
    <submittedName>
        <fullName evidence="3">Uncharacterized protein</fullName>
    </submittedName>
</protein>